<dbReference type="AlphaFoldDB" id="A0A2H1WAE1"/>
<keyword evidence="2" id="KW-1133">Transmembrane helix</keyword>
<accession>A0A2H1WAE1</accession>
<evidence type="ECO:0000256" key="2">
    <source>
        <dbReference type="SAM" id="Phobius"/>
    </source>
</evidence>
<dbReference type="PANTHER" id="PTHR14139">
    <property type="entry name" value="CALSYNTENIN"/>
    <property type="match status" value="1"/>
</dbReference>
<dbReference type="GO" id="GO:0045211">
    <property type="term" value="C:postsynaptic membrane"/>
    <property type="evidence" value="ECO:0007669"/>
    <property type="project" value="TreeGrafter"/>
</dbReference>
<feature type="compositionally biased region" description="Polar residues" evidence="1">
    <location>
        <begin position="203"/>
        <end position="214"/>
    </location>
</feature>
<gene>
    <name evidence="3" type="ORF">SFRICE_035251</name>
</gene>
<feature type="compositionally biased region" description="Basic residues" evidence="1">
    <location>
        <begin position="112"/>
        <end position="122"/>
    </location>
</feature>
<sequence>MYMFQLTVVHPHMSGASEAGLAREMHPSGMADKMDAVARDKQWEHLHHGSHVVSPRVYAAHAQRDGHSAEVPTPRLIDLRDHQPTNHVALLIGVVSMGVLVVVGGVALARARASRARPRAPRTPRAPPALHALRPRGDTEMAWDDSALTITVNPMEESVPSCATHAGADSSDGESCSDTDSEHHDSSDDDDEVMPGKEHKYRNISQLEWDNSTM</sequence>
<evidence type="ECO:0000313" key="3">
    <source>
        <dbReference type="EMBL" id="SOQ50055.1"/>
    </source>
</evidence>
<dbReference type="GO" id="GO:0051965">
    <property type="term" value="P:positive regulation of synapse assembly"/>
    <property type="evidence" value="ECO:0007669"/>
    <property type="project" value="TreeGrafter"/>
</dbReference>
<dbReference type="GO" id="GO:0009986">
    <property type="term" value="C:cell surface"/>
    <property type="evidence" value="ECO:0007669"/>
    <property type="project" value="TreeGrafter"/>
</dbReference>
<dbReference type="PANTHER" id="PTHR14139:SF2">
    <property type="entry name" value="CALSYNTENIN-1"/>
    <property type="match status" value="1"/>
</dbReference>
<evidence type="ECO:0000256" key="1">
    <source>
        <dbReference type="SAM" id="MobiDB-lite"/>
    </source>
</evidence>
<dbReference type="GO" id="GO:0007155">
    <property type="term" value="P:cell adhesion"/>
    <property type="evidence" value="ECO:0007669"/>
    <property type="project" value="UniProtKB-KW"/>
</dbReference>
<proteinExistence type="predicted"/>
<name>A0A2H1WAE1_SPOFR</name>
<feature type="region of interest" description="Disordered" evidence="1">
    <location>
        <begin position="155"/>
        <end position="214"/>
    </location>
</feature>
<feature type="region of interest" description="Disordered" evidence="1">
    <location>
        <begin position="111"/>
        <end position="138"/>
    </location>
</feature>
<organism evidence="3">
    <name type="scientific">Spodoptera frugiperda</name>
    <name type="common">Fall armyworm</name>
    <dbReference type="NCBI Taxonomy" id="7108"/>
    <lineage>
        <taxon>Eukaryota</taxon>
        <taxon>Metazoa</taxon>
        <taxon>Ecdysozoa</taxon>
        <taxon>Arthropoda</taxon>
        <taxon>Hexapoda</taxon>
        <taxon>Insecta</taxon>
        <taxon>Pterygota</taxon>
        <taxon>Neoptera</taxon>
        <taxon>Endopterygota</taxon>
        <taxon>Lepidoptera</taxon>
        <taxon>Glossata</taxon>
        <taxon>Ditrysia</taxon>
        <taxon>Noctuoidea</taxon>
        <taxon>Noctuidae</taxon>
        <taxon>Amphipyrinae</taxon>
        <taxon>Spodoptera</taxon>
    </lineage>
</organism>
<protein>
    <submittedName>
        <fullName evidence="3">SFRICE_035251</fullName>
    </submittedName>
</protein>
<dbReference type="GO" id="GO:0050806">
    <property type="term" value="P:positive regulation of synaptic transmission"/>
    <property type="evidence" value="ECO:0007669"/>
    <property type="project" value="TreeGrafter"/>
</dbReference>
<keyword evidence="2" id="KW-0472">Membrane</keyword>
<keyword evidence="2" id="KW-0812">Transmembrane</keyword>
<feature type="transmembrane region" description="Helical" evidence="2">
    <location>
        <begin position="88"/>
        <end position="109"/>
    </location>
</feature>
<reference evidence="3" key="1">
    <citation type="submission" date="2016-07" db="EMBL/GenBank/DDBJ databases">
        <authorList>
            <person name="Bretaudeau A."/>
        </authorList>
    </citation>
    <scope>NUCLEOTIDE SEQUENCE</scope>
    <source>
        <strain evidence="3">Rice</strain>
        <tissue evidence="3">Whole body</tissue>
    </source>
</reference>
<dbReference type="EMBL" id="ODYU01007359">
    <property type="protein sequence ID" value="SOQ50055.1"/>
    <property type="molecule type" value="Genomic_DNA"/>
</dbReference>